<name>A0A1H8KZV1_9RHOB</name>
<dbReference type="RefSeq" id="WP_236737103.1">
    <property type="nucleotide sequence ID" value="NZ_FOCM01000009.1"/>
</dbReference>
<dbReference type="Pfam" id="PF00144">
    <property type="entry name" value="Beta-lactamase"/>
    <property type="match status" value="1"/>
</dbReference>
<keyword evidence="3" id="KW-1185">Reference proteome</keyword>
<protein>
    <submittedName>
        <fullName evidence="2">Beta-lactamase</fullName>
    </submittedName>
</protein>
<proteinExistence type="predicted"/>
<gene>
    <name evidence="2" type="ORF">SAMN04488011_10914</name>
</gene>
<evidence type="ECO:0000313" key="3">
    <source>
        <dbReference type="Proteomes" id="UP000199372"/>
    </source>
</evidence>
<feature type="domain" description="Beta-lactamase-related" evidence="1">
    <location>
        <begin position="16"/>
        <end position="119"/>
    </location>
</feature>
<dbReference type="AlphaFoldDB" id="A0A1H8KZV1"/>
<dbReference type="InterPro" id="IPR001466">
    <property type="entry name" value="Beta-lactam-related"/>
</dbReference>
<evidence type="ECO:0000259" key="1">
    <source>
        <dbReference type="Pfam" id="PF00144"/>
    </source>
</evidence>
<sequence length="145" mass="15682">MTWEDSLWANCTDEMLISHAGAVVYACYSGCLEKDGKHAIGSMTTSITGRLGKILVAEGVLDDTPTVADVIPEIGDSAFATDTVREVMDMTTGVQSSEDYSDPHADIRVYSRAASPLPKPVRWYRLREATSKRASLLVPSVKSGI</sequence>
<dbReference type="SUPFAM" id="SSF56601">
    <property type="entry name" value="beta-lactamase/transpeptidase-like"/>
    <property type="match status" value="1"/>
</dbReference>
<accession>A0A1H8KZV1</accession>
<dbReference type="InterPro" id="IPR012338">
    <property type="entry name" value="Beta-lactam/transpept-like"/>
</dbReference>
<dbReference type="EMBL" id="FOCM01000009">
    <property type="protein sequence ID" value="SEN98450.1"/>
    <property type="molecule type" value="Genomic_DNA"/>
</dbReference>
<dbReference type="Proteomes" id="UP000199372">
    <property type="component" value="Unassembled WGS sequence"/>
</dbReference>
<organism evidence="2 3">
    <name type="scientific">Palleronia pelagia</name>
    <dbReference type="NCBI Taxonomy" id="387096"/>
    <lineage>
        <taxon>Bacteria</taxon>
        <taxon>Pseudomonadati</taxon>
        <taxon>Pseudomonadota</taxon>
        <taxon>Alphaproteobacteria</taxon>
        <taxon>Rhodobacterales</taxon>
        <taxon>Roseobacteraceae</taxon>
        <taxon>Palleronia</taxon>
    </lineage>
</organism>
<reference evidence="3" key="1">
    <citation type="submission" date="2016-10" db="EMBL/GenBank/DDBJ databases">
        <authorList>
            <person name="Varghese N."/>
            <person name="Submissions S."/>
        </authorList>
    </citation>
    <scope>NUCLEOTIDE SEQUENCE [LARGE SCALE GENOMIC DNA]</scope>
    <source>
        <strain evidence="3">DSM 26893</strain>
    </source>
</reference>
<evidence type="ECO:0000313" key="2">
    <source>
        <dbReference type="EMBL" id="SEN98450.1"/>
    </source>
</evidence>
<dbReference type="Gene3D" id="3.40.710.10">
    <property type="entry name" value="DD-peptidase/beta-lactamase superfamily"/>
    <property type="match status" value="1"/>
</dbReference>